<dbReference type="EMBL" id="JAGKQM010000017">
    <property type="protein sequence ID" value="KAH0868016.1"/>
    <property type="molecule type" value="Genomic_DNA"/>
</dbReference>
<protein>
    <submittedName>
        <fullName evidence="1">Uncharacterized protein</fullName>
    </submittedName>
</protein>
<keyword evidence="2" id="KW-1185">Reference proteome</keyword>
<proteinExistence type="predicted"/>
<gene>
    <name evidence="1" type="ORF">HID58_075038</name>
</gene>
<comment type="caution">
    <text evidence="1">The sequence shown here is derived from an EMBL/GenBank/DDBJ whole genome shotgun (WGS) entry which is preliminary data.</text>
</comment>
<name>A0ABQ7YLI7_BRANA</name>
<evidence type="ECO:0000313" key="2">
    <source>
        <dbReference type="Proteomes" id="UP000824890"/>
    </source>
</evidence>
<organism evidence="1 2">
    <name type="scientific">Brassica napus</name>
    <name type="common">Rape</name>
    <dbReference type="NCBI Taxonomy" id="3708"/>
    <lineage>
        <taxon>Eukaryota</taxon>
        <taxon>Viridiplantae</taxon>
        <taxon>Streptophyta</taxon>
        <taxon>Embryophyta</taxon>
        <taxon>Tracheophyta</taxon>
        <taxon>Spermatophyta</taxon>
        <taxon>Magnoliopsida</taxon>
        <taxon>eudicotyledons</taxon>
        <taxon>Gunneridae</taxon>
        <taxon>Pentapetalae</taxon>
        <taxon>rosids</taxon>
        <taxon>malvids</taxon>
        <taxon>Brassicales</taxon>
        <taxon>Brassicaceae</taxon>
        <taxon>Brassiceae</taxon>
        <taxon>Brassica</taxon>
    </lineage>
</organism>
<sequence>MAPGRVPSVGLFTGRQLGVSSDDEPGGCAQCREGSSFHRLGDSPSGIEYSKWEPILILIFFGTLGGLDIFCPSVMDDPALRCVPLLWKGQGVVGDLGFLGLVLRSSPPEDWSPEWSFTGKMKYLILLLGTPYLAGVFGVPRYPTTCGDDTCGPSPSSSWGMKLLWAKPAGAYEFSADPRP</sequence>
<evidence type="ECO:0000313" key="1">
    <source>
        <dbReference type="EMBL" id="KAH0868016.1"/>
    </source>
</evidence>
<reference evidence="1 2" key="1">
    <citation type="submission" date="2021-05" db="EMBL/GenBank/DDBJ databases">
        <title>Genome Assembly of Synthetic Allotetraploid Brassica napus Reveals Homoeologous Exchanges between Subgenomes.</title>
        <authorList>
            <person name="Davis J.T."/>
        </authorList>
    </citation>
    <scope>NUCLEOTIDE SEQUENCE [LARGE SCALE GENOMIC DNA]</scope>
    <source>
        <strain evidence="2">cv. Da-Ae</strain>
        <tissue evidence="1">Seedling</tissue>
    </source>
</reference>
<dbReference type="Proteomes" id="UP000824890">
    <property type="component" value="Unassembled WGS sequence"/>
</dbReference>
<accession>A0ABQ7YLI7</accession>